<proteinExistence type="predicted"/>
<protein>
    <submittedName>
        <fullName evidence="1">Uncharacterized protein</fullName>
    </submittedName>
</protein>
<keyword evidence="2" id="KW-1185">Reference proteome</keyword>
<accession>A0AAV1RNH6</accession>
<evidence type="ECO:0000313" key="2">
    <source>
        <dbReference type="Proteomes" id="UP001314170"/>
    </source>
</evidence>
<organism evidence="1 2">
    <name type="scientific">Dovyalis caffra</name>
    <dbReference type="NCBI Taxonomy" id="77055"/>
    <lineage>
        <taxon>Eukaryota</taxon>
        <taxon>Viridiplantae</taxon>
        <taxon>Streptophyta</taxon>
        <taxon>Embryophyta</taxon>
        <taxon>Tracheophyta</taxon>
        <taxon>Spermatophyta</taxon>
        <taxon>Magnoliopsida</taxon>
        <taxon>eudicotyledons</taxon>
        <taxon>Gunneridae</taxon>
        <taxon>Pentapetalae</taxon>
        <taxon>rosids</taxon>
        <taxon>fabids</taxon>
        <taxon>Malpighiales</taxon>
        <taxon>Salicaceae</taxon>
        <taxon>Flacourtieae</taxon>
        <taxon>Dovyalis</taxon>
    </lineage>
</organism>
<reference evidence="1 2" key="1">
    <citation type="submission" date="2024-01" db="EMBL/GenBank/DDBJ databases">
        <authorList>
            <person name="Waweru B."/>
        </authorList>
    </citation>
    <scope>NUCLEOTIDE SEQUENCE [LARGE SCALE GENOMIC DNA]</scope>
</reference>
<name>A0AAV1RNH6_9ROSI</name>
<sequence>ESIEIATMKMRLPLGRSHDNRESFPPEYVDYAMQSIFSCRNALHQRNGLSLTA</sequence>
<gene>
    <name evidence="1" type="ORF">DCAF_LOCUS11826</name>
</gene>
<evidence type="ECO:0000313" key="1">
    <source>
        <dbReference type="EMBL" id="CAK7336804.1"/>
    </source>
</evidence>
<feature type="non-terminal residue" evidence="1">
    <location>
        <position position="1"/>
    </location>
</feature>
<comment type="caution">
    <text evidence="1">The sequence shown here is derived from an EMBL/GenBank/DDBJ whole genome shotgun (WGS) entry which is preliminary data.</text>
</comment>
<dbReference type="AlphaFoldDB" id="A0AAV1RNH6"/>
<dbReference type="EMBL" id="CAWUPB010001009">
    <property type="protein sequence ID" value="CAK7336804.1"/>
    <property type="molecule type" value="Genomic_DNA"/>
</dbReference>
<dbReference type="Proteomes" id="UP001314170">
    <property type="component" value="Unassembled WGS sequence"/>
</dbReference>